<name>A0A511ZHC9_9BACI</name>
<accession>A0A511ZHC9</accession>
<keyword evidence="1" id="KW-0472">Membrane</keyword>
<evidence type="ECO:0000313" key="3">
    <source>
        <dbReference type="Proteomes" id="UP000321558"/>
    </source>
</evidence>
<dbReference type="EMBL" id="BJYM01000005">
    <property type="protein sequence ID" value="GEN86832.1"/>
    <property type="molecule type" value="Genomic_DNA"/>
</dbReference>
<organism evidence="2 3">
    <name type="scientific">Oceanobacillus sojae</name>
    <dbReference type="NCBI Taxonomy" id="582851"/>
    <lineage>
        <taxon>Bacteria</taxon>
        <taxon>Bacillati</taxon>
        <taxon>Bacillota</taxon>
        <taxon>Bacilli</taxon>
        <taxon>Bacillales</taxon>
        <taxon>Bacillaceae</taxon>
        <taxon>Oceanobacillus</taxon>
    </lineage>
</organism>
<dbReference type="Proteomes" id="UP000321558">
    <property type="component" value="Unassembled WGS sequence"/>
</dbReference>
<dbReference type="AlphaFoldDB" id="A0A511ZHC9"/>
<proteinExistence type="predicted"/>
<keyword evidence="1" id="KW-1133">Transmembrane helix</keyword>
<protein>
    <recommendedName>
        <fullName evidence="4">PTS EIIC type-3 domain-containing protein</fullName>
    </recommendedName>
</protein>
<comment type="caution">
    <text evidence="2">The sequence shown here is derived from an EMBL/GenBank/DDBJ whole genome shotgun (WGS) entry which is preliminary data.</text>
</comment>
<reference evidence="2 3" key="1">
    <citation type="submission" date="2019-07" db="EMBL/GenBank/DDBJ databases">
        <title>Whole genome shotgun sequence of Oceanobacillus sojae NBRC 105379.</title>
        <authorList>
            <person name="Hosoyama A."/>
            <person name="Uohara A."/>
            <person name="Ohji S."/>
            <person name="Ichikawa N."/>
        </authorList>
    </citation>
    <scope>NUCLEOTIDE SEQUENCE [LARGE SCALE GENOMIC DNA]</scope>
    <source>
        <strain evidence="2 3">NBRC 105379</strain>
    </source>
</reference>
<keyword evidence="1" id="KW-0812">Transmembrane</keyword>
<evidence type="ECO:0008006" key="4">
    <source>
        <dbReference type="Google" id="ProtNLM"/>
    </source>
</evidence>
<evidence type="ECO:0000256" key="1">
    <source>
        <dbReference type="SAM" id="Phobius"/>
    </source>
</evidence>
<evidence type="ECO:0000313" key="2">
    <source>
        <dbReference type="EMBL" id="GEN86832.1"/>
    </source>
</evidence>
<keyword evidence="3" id="KW-1185">Reference proteome</keyword>
<gene>
    <name evidence="2" type="ORF">OSO01_15710</name>
</gene>
<sequence length="61" mass="6933">MNKLIEYMNRSFAPKMNKITRNAWVSAIQESIMGVLPLILVGSLITLIMILNDFIPNMPNL</sequence>
<dbReference type="RefSeq" id="WP_307725838.1">
    <property type="nucleotide sequence ID" value="NZ_BJYM01000005.1"/>
</dbReference>
<feature type="transmembrane region" description="Helical" evidence="1">
    <location>
        <begin position="31"/>
        <end position="51"/>
    </location>
</feature>